<dbReference type="NCBIfam" id="NF038048">
    <property type="entry name" value="DIP1984_fam"/>
    <property type="match status" value="1"/>
</dbReference>
<sequence length="152" mass="16231">MKLAQALAERAAVQTRIAEIEGRLAGAVLVQEGESPVEDPRALLAEAAASFERLTWLVAAINATNAATAFDEGGTITDAIAERDTLARRQKFLASVAAAATPGARFGRAEIKFVPTVSVADLRAEADATAKAFRRLDERLQQLNWSTDLVEP</sequence>
<gene>
    <name evidence="1" type="ORF">G7070_02160</name>
</gene>
<dbReference type="Pfam" id="PF20935">
    <property type="entry name" value="DUF6847"/>
    <property type="match status" value="1"/>
</dbReference>
<dbReference type="RefSeq" id="WP_166231617.1">
    <property type="nucleotide sequence ID" value="NZ_CP049865.1"/>
</dbReference>
<protein>
    <submittedName>
        <fullName evidence="1">DIP1984 family protein</fullName>
    </submittedName>
</protein>
<proteinExistence type="predicted"/>
<evidence type="ECO:0000313" key="2">
    <source>
        <dbReference type="Proteomes" id="UP000501058"/>
    </source>
</evidence>
<dbReference type="CDD" id="cd12208">
    <property type="entry name" value="DIP1984-like"/>
    <property type="match status" value="1"/>
</dbReference>
<dbReference type="Gene3D" id="6.10.320.10">
    <property type="match status" value="1"/>
</dbReference>
<name>A0A6G7Y3Q3_9ACTN</name>
<dbReference type="InterPro" id="IPR047741">
    <property type="entry name" value="DIP1984-like"/>
</dbReference>
<dbReference type="Proteomes" id="UP000501058">
    <property type="component" value="Chromosome"/>
</dbReference>
<dbReference type="KEGG" id="prv:G7070_02160"/>
<evidence type="ECO:0000313" key="1">
    <source>
        <dbReference type="EMBL" id="QIK71306.1"/>
    </source>
</evidence>
<keyword evidence="2" id="KW-1185">Reference proteome</keyword>
<organism evidence="1 2">
    <name type="scientific">Propioniciclava coleopterorum</name>
    <dbReference type="NCBI Taxonomy" id="2714937"/>
    <lineage>
        <taxon>Bacteria</taxon>
        <taxon>Bacillati</taxon>
        <taxon>Actinomycetota</taxon>
        <taxon>Actinomycetes</taxon>
        <taxon>Propionibacteriales</taxon>
        <taxon>Propionibacteriaceae</taxon>
        <taxon>Propioniciclava</taxon>
    </lineage>
</organism>
<reference evidence="1 2" key="1">
    <citation type="submission" date="2020-03" db="EMBL/GenBank/DDBJ databases">
        <title>Propioniciclava sp. nov., isolated from Hydrophilus acuminatus.</title>
        <authorList>
            <person name="Hyun D.-W."/>
            <person name="Bae J.-W."/>
        </authorList>
    </citation>
    <scope>NUCLEOTIDE SEQUENCE [LARGE SCALE GENOMIC DNA]</scope>
    <source>
        <strain evidence="1 2">HDW11</strain>
    </source>
</reference>
<dbReference type="AlphaFoldDB" id="A0A6G7Y3Q3"/>
<dbReference type="EMBL" id="CP049865">
    <property type="protein sequence ID" value="QIK71306.1"/>
    <property type="molecule type" value="Genomic_DNA"/>
</dbReference>
<accession>A0A6G7Y3Q3</accession>